<dbReference type="PANTHER" id="PTHR30543:SF21">
    <property type="entry name" value="NAD(P)H-DEPENDENT FMN REDUCTASE LOT6"/>
    <property type="match status" value="1"/>
</dbReference>
<sequence>MAAKYRIGYFVGSLATGSINRVLSQALINLAPEDLEFSEIPIRDLPLYSYDYDADFPPEGRALKRAIEASDGILFVSPEYNRSIPGALKNAIDWGSRPWGSNSFARKPTGIIGTSPGSIGTAVMQSSFRSILSFLDAPQLNSPEAYVHYDADVFGEGGEVKDERTAKFLRHYMDEYSAFVARVLAANTAGHIGDMEPDREKLSR</sequence>
<dbReference type="BioCyc" id="MetaCyc:MONOMER-17150"/>
<dbReference type="RefSeq" id="WP_016359423.1">
    <property type="nucleotide sequence ID" value="NC_021229.1"/>
</dbReference>
<geneLocation type="plasmid" evidence="2">
    <name>pAO1</name>
</geneLocation>
<name>Q8GAJ2_PAENI</name>
<dbReference type="GO" id="GO:0016491">
    <property type="term" value="F:oxidoreductase activity"/>
    <property type="evidence" value="ECO:0007669"/>
    <property type="project" value="UniProtKB-KW"/>
</dbReference>
<keyword evidence="2" id="KW-0560">Oxidoreductase</keyword>
<evidence type="ECO:0000259" key="1">
    <source>
        <dbReference type="Pfam" id="PF03358"/>
    </source>
</evidence>
<dbReference type="EMBL" id="AJ507836">
    <property type="protein sequence ID" value="CAD47912.1"/>
    <property type="molecule type" value="Genomic_DNA"/>
</dbReference>
<dbReference type="EC" id="1.10.99.2" evidence="2"/>
<dbReference type="InterPro" id="IPR029039">
    <property type="entry name" value="Flavoprotein-like_sf"/>
</dbReference>
<accession>Q8GAJ2</accession>
<dbReference type="PANTHER" id="PTHR30543">
    <property type="entry name" value="CHROMATE REDUCTASE"/>
    <property type="match status" value="1"/>
</dbReference>
<dbReference type="Pfam" id="PF03358">
    <property type="entry name" value="FMN_red"/>
    <property type="match status" value="1"/>
</dbReference>
<reference evidence="2" key="2">
    <citation type="journal article" date="2007" name="Appl. Environ. Microbiol.">
        <title>An NAD(P)H-nicotine blue oxidoreductase is part of the nicotine regulon and may protect Arthrobacter nicotinovorans from oxidative stress during nicotine catabolism.</title>
        <authorList>
            <person name="Mihasan M."/>
            <person name="Chiribau CB."/>
            <person name="Friedrich T."/>
            <person name="Artenie V."/>
            <person name="Brandsch R."/>
        </authorList>
    </citation>
    <scope>NUCLEOTIDE SEQUENCE [LARGE SCALE GENOMIC DNA]</scope>
    <source>
        <strain evidence="2">ATCC 49919</strain>
        <plasmid evidence="2">pAO1</plasmid>
    </source>
</reference>
<dbReference type="Gene3D" id="3.40.50.360">
    <property type="match status" value="1"/>
</dbReference>
<protein>
    <submittedName>
        <fullName evidence="2">NAD(P)H-Nicotine Blue (4,4',5,5'-tetrahydroxy-3,3'-diazadiphenoquinone-(2,2')) Oxidoreductase</fullName>
        <ecNumber evidence="2">1.10.99.2</ecNumber>
    </submittedName>
</protein>
<dbReference type="GO" id="GO:0010181">
    <property type="term" value="F:FMN binding"/>
    <property type="evidence" value="ECO:0007669"/>
    <property type="project" value="TreeGrafter"/>
</dbReference>
<evidence type="ECO:0000313" key="2">
    <source>
        <dbReference type="EMBL" id="CAD47912.1"/>
    </source>
</evidence>
<dbReference type="InterPro" id="IPR005025">
    <property type="entry name" value="FMN_Rdtase-like_dom"/>
</dbReference>
<dbReference type="GeneID" id="84020261"/>
<feature type="domain" description="NADPH-dependent FMN reductase-like" evidence="1">
    <location>
        <begin position="6"/>
        <end position="150"/>
    </location>
</feature>
<dbReference type="InterPro" id="IPR050712">
    <property type="entry name" value="NAD(P)H-dep_reductase"/>
</dbReference>
<keyword evidence="2" id="KW-0614">Plasmid</keyword>
<dbReference type="SUPFAM" id="SSF52218">
    <property type="entry name" value="Flavoproteins"/>
    <property type="match status" value="1"/>
</dbReference>
<dbReference type="GO" id="GO:0005829">
    <property type="term" value="C:cytosol"/>
    <property type="evidence" value="ECO:0007669"/>
    <property type="project" value="TreeGrafter"/>
</dbReference>
<dbReference type="AlphaFoldDB" id="Q8GAJ2"/>
<organism evidence="2">
    <name type="scientific">Paenarthrobacter nicotinovorans</name>
    <name type="common">Arthrobacter nicotinovorans</name>
    <dbReference type="NCBI Taxonomy" id="29320"/>
    <lineage>
        <taxon>Bacteria</taxon>
        <taxon>Bacillati</taxon>
        <taxon>Actinomycetota</taxon>
        <taxon>Actinomycetes</taxon>
        <taxon>Micrococcales</taxon>
        <taxon>Micrococcaceae</taxon>
        <taxon>Paenarthrobacter</taxon>
    </lineage>
</organism>
<reference evidence="2" key="3">
    <citation type="journal article" date="2013" name="J. Mol. Evol.">
        <title>pAO1 of Arthrobacter nicotinovorans and the spread of catabolic traits by horizontal gene transfer in gram-positive soil bacteria.</title>
        <authorList>
            <person name="Mihasan M."/>
            <person name="Brandsch R."/>
        </authorList>
    </citation>
    <scope>NUCLEOTIDE SEQUENCE [LARGE SCALE GENOMIC DNA]</scope>
    <source>
        <strain evidence="2">ATCC 49919</strain>
        <plasmid evidence="2">pAO1</plasmid>
    </source>
</reference>
<proteinExistence type="predicted"/>
<gene>
    <name evidence="2" type="primary">nbr</name>
</gene>
<reference evidence="2" key="1">
    <citation type="journal article" date="2003" name="J. Bacteriol.">
        <title>Sequence of the 165-kilobase catabolic plasmid pAO1 from Arthrobacter nicotinovorans and identification of a pAO1-dependent nicotine uptake system.</title>
        <authorList>
            <person name="Igloi G.L."/>
            <person name="Brandsch R."/>
        </authorList>
    </citation>
    <scope>NUCLEOTIDE SEQUENCE [LARGE SCALE GENOMIC DNA]</scope>
    <source>
        <strain evidence="2">ATCC 49919</strain>
        <plasmid evidence="2">pAO1</plasmid>
    </source>
</reference>